<organism evidence="2 3">
    <name type="scientific">Shewanella hanedai</name>
    <name type="common">Alteromonas hanedai</name>
    <dbReference type="NCBI Taxonomy" id="25"/>
    <lineage>
        <taxon>Bacteria</taxon>
        <taxon>Pseudomonadati</taxon>
        <taxon>Pseudomonadota</taxon>
        <taxon>Gammaproteobacteria</taxon>
        <taxon>Alteromonadales</taxon>
        <taxon>Shewanellaceae</taxon>
        <taxon>Shewanella</taxon>
    </lineage>
</organism>
<dbReference type="Proteomes" id="UP000318126">
    <property type="component" value="Unassembled WGS sequence"/>
</dbReference>
<evidence type="ECO:0000313" key="2">
    <source>
        <dbReference type="EMBL" id="TRY14116.1"/>
    </source>
</evidence>
<dbReference type="InterPro" id="IPR019734">
    <property type="entry name" value="TPR_rpt"/>
</dbReference>
<dbReference type="EMBL" id="VKGK01000013">
    <property type="protein sequence ID" value="TRY14116.1"/>
    <property type="molecule type" value="Genomic_DNA"/>
</dbReference>
<dbReference type="PROSITE" id="PS50005">
    <property type="entry name" value="TPR"/>
    <property type="match status" value="1"/>
</dbReference>
<evidence type="ECO:0000256" key="1">
    <source>
        <dbReference type="PROSITE-ProRule" id="PRU00339"/>
    </source>
</evidence>
<dbReference type="AlphaFoldDB" id="A0A553JNT1"/>
<dbReference type="InterPro" id="IPR011990">
    <property type="entry name" value="TPR-like_helical_dom_sf"/>
</dbReference>
<evidence type="ECO:0000313" key="3">
    <source>
        <dbReference type="Proteomes" id="UP000318126"/>
    </source>
</evidence>
<dbReference type="SUPFAM" id="SSF48452">
    <property type="entry name" value="TPR-like"/>
    <property type="match status" value="1"/>
</dbReference>
<feature type="repeat" description="TPR" evidence="1">
    <location>
        <begin position="305"/>
        <end position="338"/>
    </location>
</feature>
<keyword evidence="3" id="KW-1185">Reference proteome</keyword>
<dbReference type="SMART" id="SM00028">
    <property type="entry name" value="TPR"/>
    <property type="match status" value="3"/>
</dbReference>
<keyword evidence="1" id="KW-0802">TPR repeat</keyword>
<protein>
    <submittedName>
        <fullName evidence="2">Tetratricopeptide repeat protein</fullName>
    </submittedName>
</protein>
<proteinExistence type="predicted"/>
<name>A0A553JNT1_SHEHA</name>
<comment type="caution">
    <text evidence="2">The sequence shown here is derived from an EMBL/GenBank/DDBJ whole genome shotgun (WGS) entry which is preliminary data.</text>
</comment>
<reference evidence="3" key="1">
    <citation type="submission" date="2019-07" db="EMBL/GenBank/DDBJ databases">
        <title>Shewanella sp. YLB-08 draft genomic sequence.</title>
        <authorList>
            <person name="Yu L."/>
        </authorList>
    </citation>
    <scope>NUCLEOTIDE SEQUENCE [LARGE SCALE GENOMIC DNA]</scope>
    <source>
        <strain evidence="3">JCM 20706</strain>
    </source>
</reference>
<dbReference type="Pfam" id="PF14559">
    <property type="entry name" value="TPR_19"/>
    <property type="match status" value="1"/>
</dbReference>
<dbReference type="PROSITE" id="PS51257">
    <property type="entry name" value="PROKAR_LIPOPROTEIN"/>
    <property type="match status" value="1"/>
</dbReference>
<sequence length="389" mass="44004">MLFNKVSFVCLLCCTSILGCSNRVEITTKPSYPQTNDALFSSMSPSIPSFESLVMLTPSQINDINNFVRRDDIAQLPKNKQVHEYLTKKLVNFNYEGENFSATDALAKGSGNCMTLALLSYAVAKELNVQAIFQVMHTAPMLLEVRAGLAVTSDHVRTFLYEDKQEGEEKGFYFSDRNYAVIDYFPGRYDRAGKIIDEERFIAMYYRNLAADALLNDELTLSFALLKLGASYDPDYAPILNMMAVVHRRAGDDQTAEDFYRYGLEVSESKISLLSNYHYLLISQGKLDSAEQIKQTLLSLDDPTPYNWYLLGKTSLEEGDYSSAYIYLSKFLKNSPYYHQAYIELATAQYALGKTGAAEESLKTALEYTQLSKTQSQYKAKLAWLQQSE</sequence>
<gene>
    <name evidence="2" type="ORF">FN961_12350</name>
</gene>
<dbReference type="RefSeq" id="WP_144040479.1">
    <property type="nucleotide sequence ID" value="NZ_BMPL01000013.1"/>
</dbReference>
<dbReference type="Gene3D" id="1.25.40.10">
    <property type="entry name" value="Tetratricopeptide repeat domain"/>
    <property type="match status" value="2"/>
</dbReference>
<accession>A0A553JNT1</accession>
<dbReference type="OrthoDB" id="6254323at2"/>